<name>A0A1B0D460_PHLPP</name>
<keyword evidence="3" id="KW-1185">Reference proteome</keyword>
<feature type="compositionally biased region" description="Polar residues" evidence="1">
    <location>
        <begin position="74"/>
        <end position="83"/>
    </location>
</feature>
<accession>A0A1B0D460</accession>
<reference evidence="2" key="1">
    <citation type="submission" date="2022-08" db="UniProtKB">
        <authorList>
            <consortium name="EnsemblMetazoa"/>
        </authorList>
    </citation>
    <scope>IDENTIFICATION</scope>
    <source>
        <strain evidence="2">Israel</strain>
    </source>
</reference>
<dbReference type="VEuPathDB" id="VectorBase:PPAPM1_003441"/>
<dbReference type="AlphaFoldDB" id="A0A1B0D460"/>
<evidence type="ECO:0000313" key="2">
    <source>
        <dbReference type="EnsemblMetazoa" id="PPAI002198-PA"/>
    </source>
</evidence>
<organism evidence="2 3">
    <name type="scientific">Phlebotomus papatasi</name>
    <name type="common">Sandfly</name>
    <dbReference type="NCBI Taxonomy" id="29031"/>
    <lineage>
        <taxon>Eukaryota</taxon>
        <taxon>Metazoa</taxon>
        <taxon>Ecdysozoa</taxon>
        <taxon>Arthropoda</taxon>
        <taxon>Hexapoda</taxon>
        <taxon>Insecta</taxon>
        <taxon>Pterygota</taxon>
        <taxon>Neoptera</taxon>
        <taxon>Endopterygota</taxon>
        <taxon>Diptera</taxon>
        <taxon>Nematocera</taxon>
        <taxon>Psychodoidea</taxon>
        <taxon>Psychodidae</taxon>
        <taxon>Phlebotomus</taxon>
        <taxon>Phlebotomus</taxon>
    </lineage>
</organism>
<evidence type="ECO:0000313" key="3">
    <source>
        <dbReference type="Proteomes" id="UP000092462"/>
    </source>
</evidence>
<feature type="compositionally biased region" description="Basic and acidic residues" evidence="1">
    <location>
        <begin position="100"/>
        <end position="111"/>
    </location>
</feature>
<protein>
    <submittedName>
        <fullName evidence="2">Uncharacterized protein</fullName>
    </submittedName>
</protein>
<sequence>MDLNSELKSRLKKSTHASVGNLKKSATAQILAPVQNIDVRPEKTTSESSDSEEGISPSKNLAAILRSVSKENIQKSQKIPQSTENEDVRSLRMNLANLRVRGEPDPDKSTSDGESSGGKEVANIIKNSAIARRRKLADG</sequence>
<dbReference type="EMBL" id="AJVK01003124">
    <property type="status" value="NOT_ANNOTATED_CDS"/>
    <property type="molecule type" value="Genomic_DNA"/>
</dbReference>
<dbReference type="EnsemblMetazoa" id="PPAI002198-RA">
    <property type="protein sequence ID" value="PPAI002198-PA"/>
    <property type="gene ID" value="PPAI002198"/>
</dbReference>
<dbReference type="Proteomes" id="UP000092462">
    <property type="component" value="Unassembled WGS sequence"/>
</dbReference>
<evidence type="ECO:0000256" key="1">
    <source>
        <dbReference type="SAM" id="MobiDB-lite"/>
    </source>
</evidence>
<dbReference type="VEuPathDB" id="VectorBase:PPAI002198"/>
<feature type="region of interest" description="Disordered" evidence="1">
    <location>
        <begin position="1"/>
        <end position="126"/>
    </location>
</feature>
<proteinExistence type="predicted"/>